<dbReference type="InterPro" id="IPR029036">
    <property type="entry name" value="P5CR_dimer"/>
</dbReference>
<keyword evidence="2" id="KW-0560">Oxidoreductase</keyword>
<dbReference type="InterPro" id="IPR053790">
    <property type="entry name" value="P5CR-like_CS"/>
</dbReference>
<organism evidence="5 6">
    <name type="scientific">Chaetomidium leptoderma</name>
    <dbReference type="NCBI Taxonomy" id="669021"/>
    <lineage>
        <taxon>Eukaryota</taxon>
        <taxon>Fungi</taxon>
        <taxon>Dikarya</taxon>
        <taxon>Ascomycota</taxon>
        <taxon>Pezizomycotina</taxon>
        <taxon>Sordariomycetes</taxon>
        <taxon>Sordariomycetidae</taxon>
        <taxon>Sordariales</taxon>
        <taxon>Chaetomiaceae</taxon>
        <taxon>Chaetomidium</taxon>
    </lineage>
</organism>
<dbReference type="Gene3D" id="1.10.3730.10">
    <property type="entry name" value="ProC C-terminal domain-like"/>
    <property type="match status" value="1"/>
</dbReference>
<dbReference type="Pfam" id="PF14748">
    <property type="entry name" value="P5CR_dimer"/>
    <property type="match status" value="1"/>
</dbReference>
<evidence type="ECO:0000256" key="3">
    <source>
        <dbReference type="PIRSR" id="PIRSR000193-1"/>
    </source>
</evidence>
<proteinExistence type="inferred from homology"/>
<evidence type="ECO:0000259" key="4">
    <source>
        <dbReference type="Pfam" id="PF14748"/>
    </source>
</evidence>
<dbReference type="PANTHER" id="PTHR11645:SF0">
    <property type="entry name" value="PYRROLINE-5-CARBOXYLATE REDUCTASE 3"/>
    <property type="match status" value="1"/>
</dbReference>
<keyword evidence="3" id="KW-0521">NADP</keyword>
<reference evidence="5" key="1">
    <citation type="journal article" date="2023" name="Mol. Phylogenet. Evol.">
        <title>Genome-scale phylogeny and comparative genomics of the fungal order Sordariales.</title>
        <authorList>
            <person name="Hensen N."/>
            <person name="Bonometti L."/>
            <person name="Westerberg I."/>
            <person name="Brannstrom I.O."/>
            <person name="Guillou S."/>
            <person name="Cros-Aarteil S."/>
            <person name="Calhoun S."/>
            <person name="Haridas S."/>
            <person name="Kuo A."/>
            <person name="Mondo S."/>
            <person name="Pangilinan J."/>
            <person name="Riley R."/>
            <person name="LaButti K."/>
            <person name="Andreopoulos B."/>
            <person name="Lipzen A."/>
            <person name="Chen C."/>
            <person name="Yan M."/>
            <person name="Daum C."/>
            <person name="Ng V."/>
            <person name="Clum A."/>
            <person name="Steindorff A."/>
            <person name="Ohm R.A."/>
            <person name="Martin F."/>
            <person name="Silar P."/>
            <person name="Natvig D.O."/>
            <person name="Lalanne C."/>
            <person name="Gautier V."/>
            <person name="Ament-Velasquez S.L."/>
            <person name="Kruys A."/>
            <person name="Hutchinson M.I."/>
            <person name="Powell A.J."/>
            <person name="Barry K."/>
            <person name="Miller A.N."/>
            <person name="Grigoriev I.V."/>
            <person name="Debuchy R."/>
            <person name="Gladieux P."/>
            <person name="Hiltunen Thoren M."/>
            <person name="Johannesson H."/>
        </authorList>
    </citation>
    <scope>NUCLEOTIDE SEQUENCE</scope>
    <source>
        <strain evidence="5">CBS 538.74</strain>
    </source>
</reference>
<dbReference type="InterPro" id="IPR000304">
    <property type="entry name" value="Pyrroline-COOH_reductase"/>
</dbReference>
<dbReference type="Proteomes" id="UP001302745">
    <property type="component" value="Unassembled WGS sequence"/>
</dbReference>
<keyword evidence="6" id="KW-1185">Reference proteome</keyword>
<dbReference type="PROSITE" id="PS51257">
    <property type="entry name" value="PROKAR_LIPOPROTEIN"/>
    <property type="match status" value="1"/>
</dbReference>
<comment type="similarity">
    <text evidence="1">Belongs to the pyrroline-5-carboxylate reductase family.</text>
</comment>
<sequence>MPATKPLPSGFTLAIIGCGKCAYILLEHVLGDLGDRVCPIEFVVGDNVEAARRADAVVLSCHPHQGSEILRVPGMSEALADKLLLSMLGGVSVTTLEDSLYAKSAGAVPSLGRCHIIQAIPNVAAARKKSITVVGDRSACMPDEALELGQEILRRIGDHAFVGTNQMAAATALCASGTAFFSWLVEAMVDAAVAEGIERSEATRMAALTMAGAAELVVSGEDPAVVTARVTTPGGATARGLAVLEHSEVKETVAIALRATTLKIRS</sequence>
<evidence type="ECO:0000256" key="2">
    <source>
        <dbReference type="ARBA" id="ARBA00023002"/>
    </source>
</evidence>
<dbReference type="InterPro" id="IPR036291">
    <property type="entry name" value="NAD(P)-bd_dom_sf"/>
</dbReference>
<evidence type="ECO:0000313" key="5">
    <source>
        <dbReference type="EMBL" id="KAK4150310.1"/>
    </source>
</evidence>
<dbReference type="GO" id="GO:0004735">
    <property type="term" value="F:pyrroline-5-carboxylate reductase activity"/>
    <property type="evidence" value="ECO:0007669"/>
    <property type="project" value="InterPro"/>
</dbReference>
<dbReference type="EMBL" id="MU857081">
    <property type="protein sequence ID" value="KAK4150310.1"/>
    <property type="molecule type" value="Genomic_DNA"/>
</dbReference>
<dbReference type="PROSITE" id="PS00521">
    <property type="entry name" value="P5CR"/>
    <property type="match status" value="1"/>
</dbReference>
<dbReference type="GO" id="GO:0055129">
    <property type="term" value="P:L-proline biosynthetic process"/>
    <property type="evidence" value="ECO:0007669"/>
    <property type="project" value="TreeGrafter"/>
</dbReference>
<dbReference type="AlphaFoldDB" id="A0AAN6VFF2"/>
<comment type="caution">
    <text evidence="5">The sequence shown here is derived from an EMBL/GenBank/DDBJ whole genome shotgun (WGS) entry which is preliminary data.</text>
</comment>
<dbReference type="HAMAP" id="MF_01925">
    <property type="entry name" value="P5C_reductase"/>
    <property type="match status" value="1"/>
</dbReference>
<dbReference type="SUPFAM" id="SSF48179">
    <property type="entry name" value="6-phosphogluconate dehydrogenase C-terminal domain-like"/>
    <property type="match status" value="1"/>
</dbReference>
<feature type="domain" description="Pyrroline-5-carboxylate reductase dimerisation" evidence="4">
    <location>
        <begin position="165"/>
        <end position="264"/>
    </location>
</feature>
<reference evidence="5" key="2">
    <citation type="submission" date="2023-05" db="EMBL/GenBank/DDBJ databases">
        <authorList>
            <consortium name="Lawrence Berkeley National Laboratory"/>
            <person name="Steindorff A."/>
            <person name="Hensen N."/>
            <person name="Bonometti L."/>
            <person name="Westerberg I."/>
            <person name="Brannstrom I.O."/>
            <person name="Guillou S."/>
            <person name="Cros-Aarteil S."/>
            <person name="Calhoun S."/>
            <person name="Haridas S."/>
            <person name="Kuo A."/>
            <person name="Mondo S."/>
            <person name="Pangilinan J."/>
            <person name="Riley R."/>
            <person name="Labutti K."/>
            <person name="Andreopoulos B."/>
            <person name="Lipzen A."/>
            <person name="Chen C."/>
            <person name="Yanf M."/>
            <person name="Daum C."/>
            <person name="Ng V."/>
            <person name="Clum A."/>
            <person name="Ohm R."/>
            <person name="Martin F."/>
            <person name="Silar P."/>
            <person name="Natvig D."/>
            <person name="Lalanne C."/>
            <person name="Gautier V."/>
            <person name="Ament-Velasquez S.L."/>
            <person name="Kruys A."/>
            <person name="Hutchinson M.I."/>
            <person name="Powell A.J."/>
            <person name="Barry K."/>
            <person name="Miller A.N."/>
            <person name="Grigoriev I.V."/>
            <person name="Debuchy R."/>
            <person name="Gladieux P."/>
            <person name="Thoren M.H."/>
            <person name="Johannesson H."/>
        </authorList>
    </citation>
    <scope>NUCLEOTIDE SEQUENCE</scope>
    <source>
        <strain evidence="5">CBS 538.74</strain>
    </source>
</reference>
<protein>
    <submittedName>
        <fullName evidence="5">Pyrroline-5-carboxylate reductase dimerization-domain-containing protein</fullName>
    </submittedName>
</protein>
<accession>A0AAN6VFF2</accession>
<dbReference type="PIRSF" id="PIRSF000193">
    <property type="entry name" value="Pyrrol-5-carb_rd"/>
    <property type="match status" value="1"/>
</dbReference>
<evidence type="ECO:0000313" key="6">
    <source>
        <dbReference type="Proteomes" id="UP001302745"/>
    </source>
</evidence>
<dbReference type="SUPFAM" id="SSF51735">
    <property type="entry name" value="NAD(P)-binding Rossmann-fold domains"/>
    <property type="match status" value="1"/>
</dbReference>
<feature type="binding site" evidence="3">
    <location>
        <position position="47"/>
    </location>
    <ligand>
        <name>NADPH</name>
        <dbReference type="ChEBI" id="CHEBI:57783"/>
    </ligand>
</feature>
<dbReference type="Gene3D" id="3.40.50.720">
    <property type="entry name" value="NAD(P)-binding Rossmann-like Domain"/>
    <property type="match status" value="1"/>
</dbReference>
<evidence type="ECO:0000256" key="1">
    <source>
        <dbReference type="ARBA" id="ARBA00005525"/>
    </source>
</evidence>
<dbReference type="InterPro" id="IPR008927">
    <property type="entry name" value="6-PGluconate_DH-like_C_sf"/>
</dbReference>
<dbReference type="PANTHER" id="PTHR11645">
    <property type="entry name" value="PYRROLINE-5-CARBOXYLATE REDUCTASE"/>
    <property type="match status" value="1"/>
</dbReference>
<gene>
    <name evidence="5" type="ORF">C8A00DRAFT_46262</name>
</gene>
<name>A0AAN6VFF2_9PEZI</name>